<proteinExistence type="predicted"/>
<sequence>MTTHMYEYEMKYLRSFIKESLRLLLVEQQESHQRMLCYLIITFLLG</sequence>
<dbReference type="EMBL" id="BMAW01092856">
    <property type="protein sequence ID" value="GFS57371.1"/>
    <property type="molecule type" value="Genomic_DNA"/>
</dbReference>
<evidence type="ECO:0000313" key="1">
    <source>
        <dbReference type="EMBL" id="GFS57371.1"/>
    </source>
</evidence>
<comment type="caution">
    <text evidence="1">The sequence shown here is derived from an EMBL/GenBank/DDBJ whole genome shotgun (WGS) entry which is preliminary data.</text>
</comment>
<keyword evidence="2" id="KW-1185">Reference proteome</keyword>
<accession>A0A8X6MHR7</accession>
<name>A0A8X6MHR7_NEPPI</name>
<dbReference type="AlphaFoldDB" id="A0A8X6MHR7"/>
<dbReference type="Proteomes" id="UP000887013">
    <property type="component" value="Unassembled WGS sequence"/>
</dbReference>
<evidence type="ECO:0000313" key="2">
    <source>
        <dbReference type="Proteomes" id="UP000887013"/>
    </source>
</evidence>
<organism evidence="1 2">
    <name type="scientific">Nephila pilipes</name>
    <name type="common">Giant wood spider</name>
    <name type="synonym">Nephila maculata</name>
    <dbReference type="NCBI Taxonomy" id="299642"/>
    <lineage>
        <taxon>Eukaryota</taxon>
        <taxon>Metazoa</taxon>
        <taxon>Ecdysozoa</taxon>
        <taxon>Arthropoda</taxon>
        <taxon>Chelicerata</taxon>
        <taxon>Arachnida</taxon>
        <taxon>Araneae</taxon>
        <taxon>Araneomorphae</taxon>
        <taxon>Entelegynae</taxon>
        <taxon>Araneoidea</taxon>
        <taxon>Nephilidae</taxon>
        <taxon>Nephila</taxon>
    </lineage>
</organism>
<protein>
    <submittedName>
        <fullName evidence="1">Uncharacterized protein</fullName>
    </submittedName>
</protein>
<feature type="non-terminal residue" evidence="1">
    <location>
        <position position="1"/>
    </location>
</feature>
<reference evidence="1" key="1">
    <citation type="submission" date="2020-08" db="EMBL/GenBank/DDBJ databases">
        <title>Multicomponent nature underlies the extraordinary mechanical properties of spider dragline silk.</title>
        <authorList>
            <person name="Kono N."/>
            <person name="Nakamura H."/>
            <person name="Mori M."/>
            <person name="Yoshida Y."/>
            <person name="Ohtoshi R."/>
            <person name="Malay A.D."/>
            <person name="Moran D.A.P."/>
            <person name="Tomita M."/>
            <person name="Numata K."/>
            <person name="Arakawa K."/>
        </authorList>
    </citation>
    <scope>NUCLEOTIDE SEQUENCE</scope>
</reference>
<gene>
    <name evidence="1" type="ORF">NPIL_435201</name>
</gene>